<dbReference type="AlphaFoldDB" id="A0AAV2G9N5"/>
<keyword evidence="3" id="KW-1185">Reference proteome</keyword>
<dbReference type="InterPro" id="IPR002156">
    <property type="entry name" value="RNaseH_domain"/>
</dbReference>
<dbReference type="GO" id="GO:0003676">
    <property type="term" value="F:nucleic acid binding"/>
    <property type="evidence" value="ECO:0007669"/>
    <property type="project" value="InterPro"/>
</dbReference>
<gene>
    <name evidence="2" type="ORF">LTRI10_LOCUS47072</name>
</gene>
<evidence type="ECO:0000313" key="3">
    <source>
        <dbReference type="Proteomes" id="UP001497516"/>
    </source>
</evidence>
<dbReference type="PANTHER" id="PTHR47074">
    <property type="entry name" value="BNAC02G40300D PROTEIN"/>
    <property type="match status" value="1"/>
</dbReference>
<dbReference type="GO" id="GO:0004523">
    <property type="term" value="F:RNA-DNA hybrid ribonuclease activity"/>
    <property type="evidence" value="ECO:0007669"/>
    <property type="project" value="InterPro"/>
</dbReference>
<evidence type="ECO:0000313" key="2">
    <source>
        <dbReference type="EMBL" id="CAL1407404.1"/>
    </source>
</evidence>
<dbReference type="Pfam" id="PF13456">
    <property type="entry name" value="RVT_3"/>
    <property type="match status" value="1"/>
</dbReference>
<name>A0AAV2G9N5_9ROSI</name>
<proteinExistence type="predicted"/>
<evidence type="ECO:0000259" key="1">
    <source>
        <dbReference type="Pfam" id="PF13456"/>
    </source>
</evidence>
<accession>A0AAV2G9N5</accession>
<dbReference type="InterPro" id="IPR052929">
    <property type="entry name" value="RNase_H-like_EbsB-rel"/>
</dbReference>
<protein>
    <recommendedName>
        <fullName evidence="1">RNase H type-1 domain-containing protein</fullName>
    </recommendedName>
</protein>
<organism evidence="2 3">
    <name type="scientific">Linum trigynum</name>
    <dbReference type="NCBI Taxonomy" id="586398"/>
    <lineage>
        <taxon>Eukaryota</taxon>
        <taxon>Viridiplantae</taxon>
        <taxon>Streptophyta</taxon>
        <taxon>Embryophyta</taxon>
        <taxon>Tracheophyta</taxon>
        <taxon>Spermatophyta</taxon>
        <taxon>Magnoliopsida</taxon>
        <taxon>eudicotyledons</taxon>
        <taxon>Gunneridae</taxon>
        <taxon>Pentapetalae</taxon>
        <taxon>rosids</taxon>
        <taxon>fabids</taxon>
        <taxon>Malpighiales</taxon>
        <taxon>Linaceae</taxon>
        <taxon>Linum</taxon>
    </lineage>
</organism>
<sequence>MISEISPFHILQCVCLPWRIWKFRNKVTFEFYQPHVRSLARHFYNQVFQVSNPLPLDRCFIILIKPLGSLHDDYLKINFDAVVRDSGCSSGLVIHGSDGHVVLAADMHHMGVVNPFLPELLTISDAITIVVSRSLTHVIVEGDFEVVVNQFRQSVIEDSFGGPVLRECHQLLDSLLVCIDFREVPRAANSAAHRVAPKALLRVF</sequence>
<dbReference type="Proteomes" id="UP001497516">
    <property type="component" value="Chromosome 8"/>
</dbReference>
<feature type="domain" description="RNase H type-1" evidence="1">
    <location>
        <begin position="78"/>
        <end position="198"/>
    </location>
</feature>
<dbReference type="Gene3D" id="3.30.420.10">
    <property type="entry name" value="Ribonuclease H-like superfamily/Ribonuclease H"/>
    <property type="match status" value="1"/>
</dbReference>
<dbReference type="InterPro" id="IPR036397">
    <property type="entry name" value="RNaseH_sf"/>
</dbReference>
<dbReference type="InterPro" id="IPR044730">
    <property type="entry name" value="RNase_H-like_dom_plant"/>
</dbReference>
<reference evidence="2 3" key="1">
    <citation type="submission" date="2024-04" db="EMBL/GenBank/DDBJ databases">
        <authorList>
            <person name="Fracassetti M."/>
        </authorList>
    </citation>
    <scope>NUCLEOTIDE SEQUENCE [LARGE SCALE GENOMIC DNA]</scope>
</reference>
<dbReference type="EMBL" id="OZ034821">
    <property type="protein sequence ID" value="CAL1407404.1"/>
    <property type="molecule type" value="Genomic_DNA"/>
</dbReference>
<dbReference type="PANTHER" id="PTHR47074:SF48">
    <property type="entry name" value="POLYNUCLEOTIDYL TRANSFERASE, RIBONUCLEASE H-LIKE SUPERFAMILY PROTEIN"/>
    <property type="match status" value="1"/>
</dbReference>
<dbReference type="CDD" id="cd06222">
    <property type="entry name" value="RNase_H_like"/>
    <property type="match status" value="1"/>
</dbReference>